<dbReference type="PANTHER" id="PTHR15571:SF2">
    <property type="entry name" value="GEM-ASSOCIATED PROTEIN 4"/>
    <property type="match status" value="1"/>
</dbReference>
<dbReference type="FunCoup" id="A0A7D9NM96">
    <property type="interactions" value="1460"/>
</dbReference>
<dbReference type="GO" id="GO:0006364">
    <property type="term" value="P:rRNA processing"/>
    <property type="evidence" value="ECO:0007669"/>
    <property type="project" value="InterPro"/>
</dbReference>
<dbReference type="AlphaFoldDB" id="A0A7D9NM96"/>
<dbReference type="GeneTree" id="ENSGT00390000012296"/>
<dbReference type="GO" id="GO:0000387">
    <property type="term" value="P:spliceosomal snRNP assembly"/>
    <property type="evidence" value="ECO:0007669"/>
    <property type="project" value="InterPro"/>
</dbReference>
<dbReference type="PANTHER" id="PTHR15571">
    <property type="entry name" value="GEM-ASSOCIATED PROTEIN 4"/>
    <property type="match status" value="1"/>
</dbReference>
<protein>
    <submittedName>
        <fullName evidence="1">Gem nuclear organelle-associated protein 4</fullName>
    </submittedName>
</protein>
<dbReference type="Bgee" id="ENSXETG00000022460">
    <property type="expression patterns" value="Expressed in egg cell and 12 other cell types or tissues"/>
</dbReference>
<dbReference type="Ensembl" id="ENSXETT00000048624">
    <property type="protein sequence ID" value="ENSXETP00000048624"/>
    <property type="gene ID" value="ENSXETG00000022460"/>
</dbReference>
<proteinExistence type="predicted"/>
<accession>A0A7D9NM96</accession>
<reference evidence="1" key="2">
    <citation type="submission" date="2011-06" db="UniProtKB">
        <authorList>
            <consortium name="Ensembl"/>
        </authorList>
    </citation>
    <scope>IDENTIFICATION</scope>
</reference>
<evidence type="ECO:0000313" key="1">
    <source>
        <dbReference type="Ensembl" id="ENSXETP00000048624"/>
    </source>
</evidence>
<dbReference type="GO" id="GO:0032797">
    <property type="term" value="C:SMN complex"/>
    <property type="evidence" value="ECO:0007669"/>
    <property type="project" value="InterPro"/>
</dbReference>
<dbReference type="InParanoid" id="A0A7D9NM96"/>
<organism evidence="1">
    <name type="scientific">Xenopus tropicalis</name>
    <name type="common">Western clawed frog</name>
    <name type="synonym">Silurana tropicalis</name>
    <dbReference type="NCBI Taxonomy" id="8364"/>
    <lineage>
        <taxon>Eukaryota</taxon>
        <taxon>Metazoa</taxon>
        <taxon>Chordata</taxon>
        <taxon>Craniata</taxon>
        <taxon>Vertebrata</taxon>
        <taxon>Euteleostomi</taxon>
        <taxon>Amphibia</taxon>
        <taxon>Batrachia</taxon>
        <taxon>Anura</taxon>
        <taxon>Pipoidea</taxon>
        <taxon>Pipidae</taxon>
        <taxon>Xenopodinae</taxon>
        <taxon>Xenopus</taxon>
        <taxon>Silurana</taxon>
    </lineage>
</organism>
<dbReference type="Xenbase" id="XB-GENE-1001764">
    <property type="gene designation" value="gemin4"/>
</dbReference>
<gene>
    <name evidence="1" type="primary">gemin4</name>
</gene>
<reference evidence="1" key="1">
    <citation type="journal article" date="2010" name="Science">
        <title>The genome of the Western clawed frog Xenopus tropicalis.</title>
        <authorList>
            <person name="Hellsten U."/>
            <person name="Harland R.M."/>
            <person name="Gilchrist M.J."/>
            <person name="Hendrix D."/>
            <person name="Jurka J."/>
            <person name="Kapitonov V."/>
            <person name="Ovcharenko I."/>
            <person name="Putnam N.H."/>
            <person name="Shu S."/>
            <person name="Taher L."/>
            <person name="Blitz I.L."/>
            <person name="Blumberg B."/>
            <person name="Dichmann D.S."/>
            <person name="Dubchak I."/>
            <person name="Amaya E."/>
            <person name="Detter J.C."/>
            <person name="Fletcher R."/>
            <person name="Gerhard D.S."/>
            <person name="Goodstein D."/>
            <person name="Graves T."/>
            <person name="Grigoriev I.V."/>
            <person name="Grimwood J."/>
            <person name="Kawashima T."/>
            <person name="Lindquist E."/>
            <person name="Lucas S.M."/>
            <person name="Mead P.E."/>
            <person name="Mitros T."/>
            <person name="Ogino H."/>
            <person name="Ohta Y."/>
            <person name="Poliakov A.V."/>
            <person name="Pollet N."/>
            <person name="Robert J."/>
            <person name="Salamov A."/>
            <person name="Sater A.K."/>
            <person name="Schmutz J."/>
            <person name="Terry A."/>
            <person name="Vize P.D."/>
            <person name="Warren W.C."/>
            <person name="Wells D."/>
            <person name="Wills A."/>
            <person name="Wilson R.K."/>
            <person name="Zimmerman L.B."/>
            <person name="Zorn A.M."/>
            <person name="Grainger R."/>
            <person name="Grammer T."/>
            <person name="Khokha M.K."/>
            <person name="Richardson P.M."/>
            <person name="Rokhsar D.S."/>
        </authorList>
    </citation>
    <scope>NUCLEOTIDE SEQUENCE [LARGE SCALE GENOMIC DNA]</scope>
    <source>
        <strain evidence="1">Nigerian</strain>
    </source>
</reference>
<sequence>MDFGSWNVCEQTAVLQGAFLLAEKLCHPKTLLEVKKSDWPLIQKPITEAFKEISSGLPPQHQEWRRRAIAILWARTLCCTPDLTSVSHFDIDRKWKEDVFFPVENMIPKISQTVLFELLKTMKAADICAELLLALPVGIWAEGATSLLQHICEETSVEDVDFFLDVWWEVMKSKSDEQNETLVLFSSVVSQYLPKSSDEPSQSAKRFKSDPEQTLNQADNILAVFLEGLHKMKQCVATNKLRCFTIANLAEMLCSSAFLEKESELLPIKSYLEQFAVVLSFCEKGSRDVDMIRVAERMVQSGSTSSRFRLLRGAQHFGLSLLKDLLFQWGEELIHYLNNNKVVGYVCYRMRHSLASLHKILRTLEDSGTYPEEQRGDVLELAHCITSFQEKTTQVQHGCPSNANEMMAFIAMKIIENKMDRFKEVCSVFASEVSWAFSNDWLNCLEKNKAHFQDPAMVLKLLDLIVTVTALQSNVDIGSVRKGADVTLSIFSELSLSEKNEVLKEVLSLWGRKGLSPSIKAFTDSFQDELNITFNQISQSLSDYSAAQAVSKVSKLALLNPQAVVKKACHFAVVNVGAHTFLAKILSSLPALCFKCPNNSEKTVSLLCECLMETCWGKLSSDKEERQFLALLAFLMESSEVNDKDSSIQLLQPAEVIQTFVLPYIFDEYANVALCLHILHKAFNVQNPEDESGKHWVLSCSPFPLIMSLCKLLNSYTKCWQLSENSHCLTLGSKELIIDILTLIINAVMPEAGNNSETWNKSLFWLHKKMENLDWVVCLRLKPIFGKHFKNEVPSSLFDVGKLSEREWVPLQLPEYGPGTGLMAWLECCCISAEMKNQMLSLLSVNSKDPEEVNLFSKGFLVAMIQVLPWCSSTECKLVAEVVRHLLKRRLLHVPYTLEYVQHMPLLNLRPFAYNLQFSVLLLRGFQLLCSSSCSDWLPFEGHKHIARLYTNCIFDILEAVKQQISGNKNETQTERKEQDYVQEASFFYMQVFCHVLHIIAMMPDNTCEPLYVLSLEILSLYETLRASDTSTDSFLRRANERHFLKSITENVIKYEGNVSNWLKKNKSSNPYCEKPWSLSCVLD</sequence>
<dbReference type="InterPro" id="IPR033265">
    <property type="entry name" value="GEMIN4"/>
</dbReference>
<name>A0A7D9NM96_XENTR</name>
<dbReference type="DNASU" id="549566"/>